<dbReference type="EnsemblPlants" id="Kaladp0072s0029.1.v1.1">
    <property type="protein sequence ID" value="Kaladp0072s0029.1.v1.1"/>
    <property type="gene ID" value="Kaladp0072s0029.v1.1"/>
</dbReference>
<keyword evidence="1" id="KW-0175">Coiled coil</keyword>
<evidence type="ECO:0000313" key="3">
    <source>
        <dbReference type="EnsemblPlants" id="Kaladp0072s0029.1.v1.1"/>
    </source>
</evidence>
<dbReference type="PANTHER" id="PTHR48190">
    <property type="entry name" value="PROGRAMMED CELL DEATH PROTEIN 7"/>
    <property type="match status" value="1"/>
</dbReference>
<dbReference type="InterPro" id="IPR031974">
    <property type="entry name" value="PDCD7"/>
</dbReference>
<evidence type="ECO:0000313" key="4">
    <source>
        <dbReference type="Proteomes" id="UP000594263"/>
    </source>
</evidence>
<name>A0A7N0ULE6_KALFE</name>
<keyword evidence="4" id="KW-1185">Reference proteome</keyword>
<evidence type="ECO:0000256" key="2">
    <source>
        <dbReference type="SAM" id="MobiDB-lite"/>
    </source>
</evidence>
<dbReference type="Pfam" id="PF16021">
    <property type="entry name" value="PDCD7"/>
    <property type="match status" value="1"/>
</dbReference>
<organism evidence="3 4">
    <name type="scientific">Kalanchoe fedtschenkoi</name>
    <name type="common">Lavender scallops</name>
    <name type="synonym">South American air plant</name>
    <dbReference type="NCBI Taxonomy" id="63787"/>
    <lineage>
        <taxon>Eukaryota</taxon>
        <taxon>Viridiplantae</taxon>
        <taxon>Streptophyta</taxon>
        <taxon>Embryophyta</taxon>
        <taxon>Tracheophyta</taxon>
        <taxon>Spermatophyta</taxon>
        <taxon>Magnoliopsida</taxon>
        <taxon>eudicotyledons</taxon>
        <taxon>Gunneridae</taxon>
        <taxon>Pentapetalae</taxon>
        <taxon>Saxifragales</taxon>
        <taxon>Crassulaceae</taxon>
        <taxon>Kalanchoe</taxon>
    </lineage>
</organism>
<accession>A0A7N0ULE6</accession>
<dbReference type="Gramene" id="Kaladp0072s0029.1.v1.1">
    <property type="protein sequence ID" value="Kaladp0072s0029.1.v1.1"/>
    <property type="gene ID" value="Kaladp0072s0029.v1.1"/>
</dbReference>
<feature type="region of interest" description="Disordered" evidence="2">
    <location>
        <begin position="282"/>
        <end position="327"/>
    </location>
</feature>
<reference evidence="3" key="1">
    <citation type="submission" date="2021-01" db="UniProtKB">
        <authorList>
            <consortium name="EnsemblPlants"/>
        </authorList>
    </citation>
    <scope>IDENTIFICATION</scope>
</reference>
<dbReference type="AlphaFoldDB" id="A0A7N0ULE6"/>
<dbReference type="GO" id="GO:0005689">
    <property type="term" value="C:U12-type spliceosomal complex"/>
    <property type="evidence" value="ECO:0007669"/>
    <property type="project" value="TreeGrafter"/>
</dbReference>
<feature type="compositionally biased region" description="Basic and acidic residues" evidence="2">
    <location>
        <begin position="283"/>
        <end position="292"/>
    </location>
</feature>
<dbReference type="Proteomes" id="UP000594263">
    <property type="component" value="Unplaced"/>
</dbReference>
<dbReference type="PANTHER" id="PTHR48190:SF2">
    <property type="entry name" value="PROGRAMMED CELL DEATH PROTEIN 7"/>
    <property type="match status" value="1"/>
</dbReference>
<protein>
    <submittedName>
        <fullName evidence="3">Uncharacterized protein</fullName>
    </submittedName>
</protein>
<dbReference type="OMA" id="GHWVHPP"/>
<feature type="compositionally biased region" description="Polar residues" evidence="2">
    <location>
        <begin position="293"/>
        <end position="305"/>
    </location>
</feature>
<sequence length="391" mass="44974">MAAPPQWMLPPNLPASSNFWVANTNSNSNLKDRYRQLHRSLLLAKTMKEELEMLPTSTSSQHSPSISSVDENTLTFTTDHLSLCVQAANSLVSHLTYQLEPFRLVADESGLWEDKSVAVSLANKFHKTRRNKQWRKRKRKRLAEMHTKQQVEHFDLEDHDADEWRAKEIANDMSKQKLEKLKEIAKLKAKEEKKQLESELELVLIVEKLQELRSLRIEKLKKQGHFLPEEDNKFLERVRAAVEEEERIAMLAAETDTTKEVIETVEESRRFSHSIVPVVNYDCNKDGPHEGRSQNNSTKNNSNPCPVSDEEPGKKVNKQLGHPSVQKSVGNLPMEFYHYYHGSNTDLGTLIEVRGTWDAYIRPEGSRVPGHWIEPPPPANEVWASYLLDLK</sequence>
<proteinExistence type="predicted"/>
<evidence type="ECO:0000256" key="1">
    <source>
        <dbReference type="SAM" id="Coils"/>
    </source>
</evidence>
<feature type="coiled-coil region" evidence="1">
    <location>
        <begin position="170"/>
        <end position="206"/>
    </location>
</feature>
<dbReference type="InterPro" id="IPR052831">
    <property type="entry name" value="Apoptosis_promoter"/>
</dbReference>